<reference evidence="3" key="1">
    <citation type="journal article" date="2017" name="Front. Plant Sci.">
        <title>Climate Clever Clovers: New Paradigm to Reduce the Environmental Footprint of Ruminants by Breeding Low Methanogenic Forages Utilizing Haplotype Variation.</title>
        <authorList>
            <person name="Kaur P."/>
            <person name="Appels R."/>
            <person name="Bayer P.E."/>
            <person name="Keeble-Gagnere G."/>
            <person name="Wang J."/>
            <person name="Hirakawa H."/>
            <person name="Shirasawa K."/>
            <person name="Vercoe P."/>
            <person name="Stefanova K."/>
            <person name="Durmic Z."/>
            <person name="Nichols P."/>
            <person name="Revell C."/>
            <person name="Isobe S.N."/>
            <person name="Edwards D."/>
            <person name="Erskine W."/>
        </authorList>
    </citation>
    <scope>NUCLEOTIDE SEQUENCE [LARGE SCALE GENOMIC DNA]</scope>
    <source>
        <strain evidence="3">cv. Daliak</strain>
    </source>
</reference>
<feature type="region of interest" description="Disordered" evidence="1">
    <location>
        <begin position="1"/>
        <end position="47"/>
    </location>
</feature>
<sequence length="89" mass="9361">MEDMADDPKVSSLGDGLLDTREVHSRDTTEPADSLVGVSIPPAETNTTHLYSDTEIVGTTMPMDISVMNNAHDSAGDSPLVGGVQRCST</sequence>
<name>A0A2Z6NW75_TRISU</name>
<dbReference type="AlphaFoldDB" id="A0A2Z6NW75"/>
<feature type="compositionally biased region" description="Basic and acidic residues" evidence="1">
    <location>
        <begin position="18"/>
        <end position="29"/>
    </location>
</feature>
<accession>A0A2Z6NW75</accession>
<gene>
    <name evidence="2" type="ORF">TSUD_284400</name>
</gene>
<evidence type="ECO:0000313" key="3">
    <source>
        <dbReference type="Proteomes" id="UP000242715"/>
    </source>
</evidence>
<proteinExistence type="predicted"/>
<protein>
    <submittedName>
        <fullName evidence="2">Uncharacterized protein</fullName>
    </submittedName>
</protein>
<evidence type="ECO:0000313" key="2">
    <source>
        <dbReference type="EMBL" id="GAU41070.1"/>
    </source>
</evidence>
<dbReference type="EMBL" id="DF973843">
    <property type="protein sequence ID" value="GAU41070.1"/>
    <property type="molecule type" value="Genomic_DNA"/>
</dbReference>
<dbReference type="Proteomes" id="UP000242715">
    <property type="component" value="Unassembled WGS sequence"/>
</dbReference>
<keyword evidence="3" id="KW-1185">Reference proteome</keyword>
<evidence type="ECO:0000256" key="1">
    <source>
        <dbReference type="SAM" id="MobiDB-lite"/>
    </source>
</evidence>
<organism evidence="2 3">
    <name type="scientific">Trifolium subterraneum</name>
    <name type="common">Subterranean clover</name>
    <dbReference type="NCBI Taxonomy" id="3900"/>
    <lineage>
        <taxon>Eukaryota</taxon>
        <taxon>Viridiplantae</taxon>
        <taxon>Streptophyta</taxon>
        <taxon>Embryophyta</taxon>
        <taxon>Tracheophyta</taxon>
        <taxon>Spermatophyta</taxon>
        <taxon>Magnoliopsida</taxon>
        <taxon>eudicotyledons</taxon>
        <taxon>Gunneridae</taxon>
        <taxon>Pentapetalae</taxon>
        <taxon>rosids</taxon>
        <taxon>fabids</taxon>
        <taxon>Fabales</taxon>
        <taxon>Fabaceae</taxon>
        <taxon>Papilionoideae</taxon>
        <taxon>50 kb inversion clade</taxon>
        <taxon>NPAAA clade</taxon>
        <taxon>Hologalegina</taxon>
        <taxon>IRL clade</taxon>
        <taxon>Trifolieae</taxon>
        <taxon>Trifolium</taxon>
    </lineage>
</organism>